<name>A0A947G8J7_HYDSH</name>
<dbReference type="InterPro" id="IPR003439">
    <property type="entry name" value="ABC_transporter-like_ATP-bd"/>
</dbReference>
<dbReference type="GO" id="GO:0005524">
    <property type="term" value="F:ATP binding"/>
    <property type="evidence" value="ECO:0007669"/>
    <property type="project" value="UniProtKB-KW"/>
</dbReference>
<dbReference type="GO" id="GO:0055085">
    <property type="term" value="P:transmembrane transport"/>
    <property type="evidence" value="ECO:0007669"/>
    <property type="project" value="UniProtKB-ARBA"/>
</dbReference>
<gene>
    <name evidence="6" type="ORF">KM312_08835</name>
</gene>
<dbReference type="Proteomes" id="UP000748108">
    <property type="component" value="Unassembled WGS sequence"/>
</dbReference>
<organism evidence="6 7">
    <name type="scientific">Hydrogenibacillus schlegelii</name>
    <name type="common">Bacillus schlegelii</name>
    <dbReference type="NCBI Taxonomy" id="1484"/>
    <lineage>
        <taxon>Bacteria</taxon>
        <taxon>Bacillati</taxon>
        <taxon>Bacillota</taxon>
        <taxon>Bacilli</taxon>
        <taxon>Bacillales</taxon>
        <taxon>Bacillales Family X. Incertae Sedis</taxon>
        <taxon>Hydrogenibacillus</taxon>
    </lineage>
</organism>
<evidence type="ECO:0000256" key="4">
    <source>
        <dbReference type="ARBA" id="ARBA00022840"/>
    </source>
</evidence>
<dbReference type="InterPro" id="IPR050319">
    <property type="entry name" value="ABC_transp_ATP-bind"/>
</dbReference>
<sequence length="345" mass="38436">MTPVVELVKAGKAFVRGPFWRRKKFWALTGIELAIGAGDRLAIVGESGSGKTTLARLITGLEQATEGEVRWFGQPLSSRTLRQFRRAIQYVHQDPYASLHPAKTIRQILADPLRLAAREKDIDGRVRFLLRLVGLTPPEYFLDKYPHHLSGGGRQRLAIARALTVWPRLLVADEPVSMVDMSIRAAIISLFKTLDVEHGIATALILHDLGAARFFTEEKGRILVLYRGRITEFGPGRDVLSMPQHPYTALLLASSPRLPQTAAPARRWPGLDADAEEHWEPHGDTLERFVGTNAEAVACSFADRCPFAEVRCRVELPRLREIRPGHMVACHRSETIAAELKAIIG</sequence>
<keyword evidence="2" id="KW-0813">Transport</keyword>
<evidence type="ECO:0000259" key="5">
    <source>
        <dbReference type="PROSITE" id="PS50893"/>
    </source>
</evidence>
<dbReference type="PROSITE" id="PS50893">
    <property type="entry name" value="ABC_TRANSPORTER_2"/>
    <property type="match status" value="1"/>
</dbReference>
<evidence type="ECO:0000313" key="7">
    <source>
        <dbReference type="Proteomes" id="UP000748108"/>
    </source>
</evidence>
<dbReference type="PANTHER" id="PTHR43776:SF7">
    <property type="entry name" value="D,D-DIPEPTIDE TRANSPORT ATP-BINDING PROTEIN DDPF-RELATED"/>
    <property type="match status" value="1"/>
</dbReference>
<feature type="domain" description="ABC transporter" evidence="5">
    <location>
        <begin position="5"/>
        <end position="252"/>
    </location>
</feature>
<dbReference type="SUPFAM" id="SSF52540">
    <property type="entry name" value="P-loop containing nucleoside triphosphate hydrolases"/>
    <property type="match status" value="1"/>
</dbReference>
<dbReference type="EMBL" id="JAHHQF010000068">
    <property type="protein sequence ID" value="MBT9282727.1"/>
    <property type="molecule type" value="Genomic_DNA"/>
</dbReference>
<dbReference type="InterPro" id="IPR003593">
    <property type="entry name" value="AAA+_ATPase"/>
</dbReference>
<reference evidence="6" key="1">
    <citation type="journal article" date="2021" name="Microbiology">
        <title>Metagenomic Analysis of the Microbial Community in the Underground Coal Fire Area (Kemerovo Region, Russia) Revealed Predominance of Thermophilic Members of the Phyla Deinococcus-thermus, Aquificae, and Firmicutes.</title>
        <authorList>
            <person name="Kadnikov V."/>
            <person name="Mardanov A.V."/>
            <person name="Beletsky A.V."/>
            <person name="Karnachuk O.V."/>
            <person name="Ravin N.V."/>
        </authorList>
    </citation>
    <scope>NUCLEOTIDE SEQUENCE</scope>
    <source>
        <strain evidence="6">RBS10-49</strain>
    </source>
</reference>
<dbReference type="AlphaFoldDB" id="A0A947G8J7"/>
<protein>
    <submittedName>
        <fullName evidence="6">ATP-binding cassette domain-containing protein</fullName>
    </submittedName>
</protein>
<dbReference type="CDD" id="cd03257">
    <property type="entry name" value="ABC_NikE_OppD_transporters"/>
    <property type="match status" value="1"/>
</dbReference>
<dbReference type="InterPro" id="IPR027417">
    <property type="entry name" value="P-loop_NTPase"/>
</dbReference>
<evidence type="ECO:0000256" key="3">
    <source>
        <dbReference type="ARBA" id="ARBA00022741"/>
    </source>
</evidence>
<dbReference type="PANTHER" id="PTHR43776">
    <property type="entry name" value="TRANSPORT ATP-BINDING PROTEIN"/>
    <property type="match status" value="1"/>
</dbReference>
<proteinExistence type="inferred from homology"/>
<dbReference type="InterPro" id="IPR013563">
    <property type="entry name" value="Oligopep_ABC_C"/>
</dbReference>
<dbReference type="SMART" id="SM00382">
    <property type="entry name" value="AAA"/>
    <property type="match status" value="1"/>
</dbReference>
<evidence type="ECO:0000256" key="1">
    <source>
        <dbReference type="ARBA" id="ARBA00005417"/>
    </source>
</evidence>
<evidence type="ECO:0000256" key="2">
    <source>
        <dbReference type="ARBA" id="ARBA00022448"/>
    </source>
</evidence>
<dbReference type="GO" id="GO:0016887">
    <property type="term" value="F:ATP hydrolysis activity"/>
    <property type="evidence" value="ECO:0007669"/>
    <property type="project" value="InterPro"/>
</dbReference>
<dbReference type="GO" id="GO:0015833">
    <property type="term" value="P:peptide transport"/>
    <property type="evidence" value="ECO:0007669"/>
    <property type="project" value="InterPro"/>
</dbReference>
<comment type="caution">
    <text evidence="6">The sequence shown here is derived from an EMBL/GenBank/DDBJ whole genome shotgun (WGS) entry which is preliminary data.</text>
</comment>
<keyword evidence="3" id="KW-0547">Nucleotide-binding</keyword>
<dbReference type="Gene3D" id="3.40.50.300">
    <property type="entry name" value="P-loop containing nucleotide triphosphate hydrolases"/>
    <property type="match status" value="1"/>
</dbReference>
<accession>A0A947G8J7</accession>
<dbReference type="Pfam" id="PF00005">
    <property type="entry name" value="ABC_tran"/>
    <property type="match status" value="1"/>
</dbReference>
<evidence type="ECO:0000313" key="6">
    <source>
        <dbReference type="EMBL" id="MBT9282727.1"/>
    </source>
</evidence>
<dbReference type="Pfam" id="PF08352">
    <property type="entry name" value="oligo_HPY"/>
    <property type="match status" value="1"/>
</dbReference>
<comment type="similarity">
    <text evidence="1">Belongs to the ABC transporter superfamily.</text>
</comment>
<keyword evidence="4 6" id="KW-0067">ATP-binding</keyword>